<evidence type="ECO:0000313" key="2">
    <source>
        <dbReference type="EMBL" id="MEU8135990.1"/>
    </source>
</evidence>
<sequence>MSMTRPAPPVPRTLSDLMSPSWLGSALSARFPGIVVTDVTPGPVISRVATNASFSIECQGGVPEGLSPILWAKGYFSEAGWPARHAGFFEVSFYRHFAARSGVRTLSSVYADVDRESEHNVVITEDVVHRGAVFLDAAADYTPDLAAESLSQLALLHASGWGDEQAATANWLAPRLASYATRRGLPEIRSNFESEIGAGVPAEVRDADALFAAYRNMAARAEDASPWTVVHGDTHVGNLYLDSDGHPAFVDWQLVQRGPWYLDVGYHIASVLTVEDRRRTEKDLLRHYLDALAAAGVDAPKWDEAWLGIRQGIVHGFFLWGITLKVDPAITSVLLHRLGTAAADHEVFAPE</sequence>
<dbReference type="SMART" id="SM00587">
    <property type="entry name" value="CHK"/>
    <property type="match status" value="1"/>
</dbReference>
<dbReference type="PANTHER" id="PTHR23020">
    <property type="entry name" value="UNCHARACTERIZED NUCLEAR HORMONE RECEPTOR-RELATED"/>
    <property type="match status" value="1"/>
</dbReference>
<dbReference type="SUPFAM" id="SSF56112">
    <property type="entry name" value="Protein kinase-like (PK-like)"/>
    <property type="match status" value="1"/>
</dbReference>
<dbReference type="InterPro" id="IPR002575">
    <property type="entry name" value="Aminoglycoside_PTrfase"/>
</dbReference>
<feature type="domain" description="CHK kinase-like" evidence="1">
    <location>
        <begin position="122"/>
        <end position="298"/>
    </location>
</feature>
<dbReference type="InterPro" id="IPR015897">
    <property type="entry name" value="CHK_kinase-like"/>
</dbReference>
<dbReference type="RefSeq" id="WP_358356176.1">
    <property type="nucleotide sequence ID" value="NZ_JBEZFP010000054.1"/>
</dbReference>
<dbReference type="InterPro" id="IPR052961">
    <property type="entry name" value="Oxido-Kinase-like_Enzymes"/>
</dbReference>
<reference evidence="2 3" key="1">
    <citation type="submission" date="2024-06" db="EMBL/GenBank/DDBJ databases">
        <title>The Natural Products Discovery Center: Release of the First 8490 Sequenced Strains for Exploring Actinobacteria Biosynthetic Diversity.</title>
        <authorList>
            <person name="Kalkreuter E."/>
            <person name="Kautsar S.A."/>
            <person name="Yang D."/>
            <person name="Bader C.D."/>
            <person name="Teijaro C.N."/>
            <person name="Fluegel L."/>
            <person name="Davis C.M."/>
            <person name="Simpson J.R."/>
            <person name="Lauterbach L."/>
            <person name="Steele A.D."/>
            <person name="Gui C."/>
            <person name="Meng S."/>
            <person name="Li G."/>
            <person name="Viehrig K."/>
            <person name="Ye F."/>
            <person name="Su P."/>
            <person name="Kiefer A.F."/>
            <person name="Nichols A."/>
            <person name="Cepeda A.J."/>
            <person name="Yan W."/>
            <person name="Fan B."/>
            <person name="Jiang Y."/>
            <person name="Adhikari A."/>
            <person name="Zheng C.-J."/>
            <person name="Schuster L."/>
            <person name="Cowan T.M."/>
            <person name="Smanski M.J."/>
            <person name="Chevrette M.G."/>
            <person name="De Carvalho L.P.S."/>
            <person name="Shen B."/>
        </authorList>
    </citation>
    <scope>NUCLEOTIDE SEQUENCE [LARGE SCALE GENOMIC DNA]</scope>
    <source>
        <strain evidence="2 3">NPDC048946</strain>
    </source>
</reference>
<organism evidence="2 3">
    <name type="scientific">Streptodolium elevatio</name>
    <dbReference type="NCBI Taxonomy" id="3157996"/>
    <lineage>
        <taxon>Bacteria</taxon>
        <taxon>Bacillati</taxon>
        <taxon>Actinomycetota</taxon>
        <taxon>Actinomycetes</taxon>
        <taxon>Kitasatosporales</taxon>
        <taxon>Streptomycetaceae</taxon>
        <taxon>Streptodolium</taxon>
    </lineage>
</organism>
<comment type="caution">
    <text evidence="2">The sequence shown here is derived from an EMBL/GenBank/DDBJ whole genome shotgun (WGS) entry which is preliminary data.</text>
</comment>
<evidence type="ECO:0000313" key="3">
    <source>
        <dbReference type="Proteomes" id="UP001551482"/>
    </source>
</evidence>
<dbReference type="PANTHER" id="PTHR23020:SF41">
    <property type="entry name" value="AMINOGLYCOSIDE PHOSPHOTRANSFERASE DOMAIN-CONTAINING PROTEIN"/>
    <property type="match status" value="1"/>
</dbReference>
<gene>
    <name evidence="2" type="ORF">AB0C36_21045</name>
</gene>
<evidence type="ECO:0000259" key="1">
    <source>
        <dbReference type="SMART" id="SM00587"/>
    </source>
</evidence>
<dbReference type="Gene3D" id="3.90.1200.10">
    <property type="match status" value="1"/>
</dbReference>
<dbReference type="InterPro" id="IPR011009">
    <property type="entry name" value="Kinase-like_dom_sf"/>
</dbReference>
<keyword evidence="3" id="KW-1185">Reference proteome</keyword>
<proteinExistence type="predicted"/>
<protein>
    <submittedName>
        <fullName evidence="2">Phosphotransferase</fullName>
    </submittedName>
</protein>
<dbReference type="Pfam" id="PF01636">
    <property type="entry name" value="APH"/>
    <property type="match status" value="1"/>
</dbReference>
<accession>A0ABV3DJQ5</accession>
<dbReference type="EMBL" id="JBEZFP010000054">
    <property type="protein sequence ID" value="MEU8135990.1"/>
    <property type="molecule type" value="Genomic_DNA"/>
</dbReference>
<name>A0ABV3DJQ5_9ACTN</name>
<dbReference type="Proteomes" id="UP001551482">
    <property type="component" value="Unassembled WGS sequence"/>
</dbReference>